<reference evidence="9 10" key="1">
    <citation type="submission" date="2024-02" db="EMBL/GenBank/DDBJ databases">
        <authorList>
            <person name="Daric V."/>
            <person name="Darras S."/>
        </authorList>
    </citation>
    <scope>NUCLEOTIDE SEQUENCE [LARGE SCALE GENOMIC DNA]</scope>
</reference>
<evidence type="ECO:0000313" key="10">
    <source>
        <dbReference type="Proteomes" id="UP001642483"/>
    </source>
</evidence>
<feature type="compositionally biased region" description="Polar residues" evidence="6">
    <location>
        <begin position="101"/>
        <end position="140"/>
    </location>
</feature>
<feature type="region of interest" description="Disordered" evidence="6">
    <location>
        <begin position="1"/>
        <end position="174"/>
    </location>
</feature>
<evidence type="ECO:0000256" key="4">
    <source>
        <dbReference type="PROSITE-ProRule" id="PRU01052"/>
    </source>
</evidence>
<evidence type="ECO:0000256" key="7">
    <source>
        <dbReference type="SAM" id="Phobius"/>
    </source>
</evidence>
<comment type="similarity">
    <text evidence="4">Belongs to the TRAFAC class dynamin-like GTPase superfamily. GB1/RHD3 GTPase family.</text>
</comment>
<feature type="compositionally biased region" description="Polar residues" evidence="6">
    <location>
        <begin position="19"/>
        <end position="73"/>
    </location>
</feature>
<sequence length="1862" mass="213620">MSDKSAETRKSNPKRKHSNQNPDSSNEVNGNGNSKSVHASSSICSNTNISQSDSQNGSTDNDVSSHNNQNQPSALPEKDHSEDATDSTEADRCGKKEQPNGEENTVPRSDNSSTADISANSQQQNGDSDSTASHPGSSDVTPIIEPTTKGAETLSSSSHPASSSGTAAQTIDDDQKLSCNESLEDREHEHENSQNSIGSFQIDTEKSILMSDSHESEDATDDETSVRDSIQNGSVSTCDEFSINSTSPSMIDGKQAISNHKAVQIWKRENGRYHLDRRALKKIFGRDEVANKPVAIYSIAGECRQGKSFLLNLLLQYLRSKKCDSWHHNEEKLFQGGFDFRGGQYRCTEGIWIWDEPFPLKTESGEVVLFLMDTQGTFYREDLVKGCSVSFALSTMISSLQLYNIGRQIQESDIEMLEIFTECGRKGNKARREKLGKMFQNLFFVVRDWHDPEYQYGLDGGRKIIDDVLAVHDNQRDLKSVRRNIRKTFEKVECFLMPQPGNKVEVRSADNEELTMKDINEEFLNEVTNLASSLFDRTPPLMSVGGQPINAGSLVDVIAGFSEIFENGKVPKPSTIMEASSRIAMSMLIESCTDDYVNNMAETFQDGYLDEEELKELKSTHKMHKISAMQKFDDTPKLRKSSFVVMFRRQLNKLIDGNFAYFEKKNSAIKDEEDCFIMKTVNDLEEQYCQAMEKVFFRGGLESLSFDQYQHKHFTSALAALTSLLSNRQCETIRQLETTLSSKLEEWHKRYHVIWSAHKKIEECNILTAISTANNEYMLRMDQVCNGWGLDEQSFSQAHHDACCEVINDMNASLVAQGNDLQSCFYHERKATLDNHLHQRYQSYSAMNLSFLKCHESTRLLLVAEMKNLYRETMAKSCASSYLAEDCLIIAHNDAMMFVKQHMQNSAAQMQVQLLQSDNTDLDNFINQTLIDFKEKNKLWLKHIEYKMDIKTKEAKDLYLKSMEASKGKFLPTQILSHKHANAVKNAMEAFDSNDFKIVAATWKNKRDHLNKELEGYMERCFKNNETNKVALEKKLSDTVVLAGNVYVKLMFEKCNGQFQNSEAFEKNHTNATAKAAHYLGSEEFSLLTSLQAQKTKAHNLINQLKKQFEGLNQVFQRLDETSQNHAYLNVKTYYEQLMAEISKYADGEGSEMRQIEEESRRIFLELSTNGKQKVDLNFYDAKMESLRKLSAKAKKSFEEEKKIKKMKQDQMDLIQTAKKVYAENMKRACGEEIIKTENGIEESHKNAVEATIQFFISQSQQLGIQVNDEIPKKINEETTLLKPIFDIFITNNIKELNDTKILETKLQIVDTFVKSVAESCNGRFHDDETFNEIQDAALSNALGLLDSKLPNLQLDEKDRVRKEVMQEIRQKSQQYKHYNVTNGRVETSLKLEMIHKVKEAYKSIMKQKCRTRYIAAKELQQFDQESLGYAFNAVANIEEKVGKRFTDNEKEEAKAILQKRFQKISQENDKLKQELEQKLDKDFKRSRDTYEADMVKNCTVKYLEPGEFKAVHAEAKRKAFRVLNDEDFSSIALLRDAAKTDLEIAMDQMKATYEKDNETNRVQLEKEIGIYLSEAKKRYKESMEKVCGHDYNNASSLDKQHKKSEKLVRKYLEDVEKSKGKMFAKKCKQKVTVLLEEKLETYKTKNNNLKKVIAEEYELKSSTALQRYKDYMDEQTLQSIDEKDLERLHLEQRTRALQVFDDMPVSIETCKALKERLRKELTTLRKQFIEKNKESKQRDEEKTNQTLEDIKTKYMVTMQQLCEGKYIELDLLHSIHNRVKELLKPQFFSERNGQQNTSQVKCDLILESSFKTVKADNERMKSLVGNRGLTNPQFAALLLLSALIIFFFVLKCSGEWLHIAV</sequence>
<dbReference type="InterPro" id="IPR036543">
    <property type="entry name" value="Guanylate-bd_C_sf"/>
</dbReference>
<dbReference type="Proteomes" id="UP001642483">
    <property type="component" value="Unassembled WGS sequence"/>
</dbReference>
<keyword evidence="7" id="KW-1133">Transmembrane helix</keyword>
<evidence type="ECO:0000259" key="8">
    <source>
        <dbReference type="PROSITE" id="PS51715"/>
    </source>
</evidence>
<dbReference type="InterPro" id="IPR015894">
    <property type="entry name" value="Guanylate-bd_N"/>
</dbReference>
<protein>
    <recommendedName>
        <fullName evidence="8">GB1/RHD3-type G domain-containing protein</fullName>
    </recommendedName>
</protein>
<dbReference type="Pfam" id="PF02263">
    <property type="entry name" value="GBP"/>
    <property type="match status" value="1"/>
</dbReference>
<feature type="domain" description="GB1/RHD3-type G" evidence="8">
    <location>
        <begin position="291"/>
        <end position="539"/>
    </location>
</feature>
<keyword evidence="10" id="KW-1185">Reference proteome</keyword>
<organism evidence="9 10">
    <name type="scientific">Clavelina lepadiformis</name>
    <name type="common">Light-bulb sea squirt</name>
    <name type="synonym">Ascidia lepadiformis</name>
    <dbReference type="NCBI Taxonomy" id="159417"/>
    <lineage>
        <taxon>Eukaryota</taxon>
        <taxon>Metazoa</taxon>
        <taxon>Chordata</taxon>
        <taxon>Tunicata</taxon>
        <taxon>Ascidiacea</taxon>
        <taxon>Aplousobranchia</taxon>
        <taxon>Clavelinidae</taxon>
        <taxon>Clavelina</taxon>
    </lineage>
</organism>
<keyword evidence="7" id="KW-0812">Transmembrane</keyword>
<keyword evidence="3" id="KW-0342">GTP-binding</keyword>
<evidence type="ECO:0000313" key="9">
    <source>
        <dbReference type="EMBL" id="CAK8695736.1"/>
    </source>
</evidence>
<comment type="caution">
    <text evidence="9">The sequence shown here is derived from an EMBL/GenBank/DDBJ whole genome shotgun (WGS) entry which is preliminary data.</text>
</comment>
<keyword evidence="5" id="KW-0175">Coiled coil</keyword>
<keyword evidence="1" id="KW-0547">Nucleotide-binding</keyword>
<gene>
    <name evidence="9" type="ORF">CVLEPA_LOCUS28963</name>
</gene>
<feature type="coiled-coil region" evidence="5">
    <location>
        <begin position="1088"/>
        <end position="1122"/>
    </location>
</feature>
<evidence type="ECO:0000256" key="3">
    <source>
        <dbReference type="ARBA" id="ARBA00023134"/>
    </source>
</evidence>
<dbReference type="InterPro" id="IPR027417">
    <property type="entry name" value="P-loop_NTPase"/>
</dbReference>
<evidence type="ECO:0000256" key="5">
    <source>
        <dbReference type="SAM" id="Coils"/>
    </source>
</evidence>
<dbReference type="SUPFAM" id="SSF48340">
    <property type="entry name" value="Interferon-induced guanylate-binding protein 1 (GBP1), C-terminal domain"/>
    <property type="match status" value="1"/>
</dbReference>
<dbReference type="Gene3D" id="1.20.58.420">
    <property type="entry name" value="AHSP"/>
    <property type="match status" value="2"/>
</dbReference>
<dbReference type="PANTHER" id="PTHR10751">
    <property type="entry name" value="GUANYLATE BINDING PROTEIN"/>
    <property type="match status" value="1"/>
</dbReference>
<dbReference type="SUPFAM" id="SSF52540">
    <property type="entry name" value="P-loop containing nucleoside triphosphate hydrolases"/>
    <property type="match status" value="1"/>
</dbReference>
<keyword evidence="7" id="KW-0472">Membrane</keyword>
<feature type="region of interest" description="Disordered" evidence="6">
    <location>
        <begin position="212"/>
        <end position="231"/>
    </location>
</feature>
<evidence type="ECO:0000256" key="2">
    <source>
        <dbReference type="ARBA" id="ARBA00022801"/>
    </source>
</evidence>
<feature type="coiled-coil region" evidence="5">
    <location>
        <begin position="1455"/>
        <end position="1482"/>
    </location>
</feature>
<dbReference type="EMBL" id="CAWYQH010000152">
    <property type="protein sequence ID" value="CAK8695736.1"/>
    <property type="molecule type" value="Genomic_DNA"/>
</dbReference>
<evidence type="ECO:0000256" key="1">
    <source>
        <dbReference type="ARBA" id="ARBA00022741"/>
    </source>
</evidence>
<evidence type="ECO:0000256" key="6">
    <source>
        <dbReference type="SAM" id="MobiDB-lite"/>
    </source>
</evidence>
<feature type="compositionally biased region" description="Polar residues" evidence="6">
    <location>
        <begin position="193"/>
        <end position="202"/>
    </location>
</feature>
<proteinExistence type="inferred from homology"/>
<accession>A0ABP0GVI7</accession>
<dbReference type="InterPro" id="IPR030386">
    <property type="entry name" value="G_GB1_RHD3_dom"/>
</dbReference>
<feature type="compositionally biased region" description="Basic and acidic residues" evidence="6">
    <location>
        <begin position="183"/>
        <end position="192"/>
    </location>
</feature>
<dbReference type="PROSITE" id="PS51715">
    <property type="entry name" value="G_GB1_RHD3"/>
    <property type="match status" value="1"/>
</dbReference>
<feature type="compositionally biased region" description="Basic and acidic residues" evidence="6">
    <location>
        <begin position="76"/>
        <end position="99"/>
    </location>
</feature>
<feature type="coiled-coil region" evidence="5">
    <location>
        <begin position="1708"/>
        <end position="1735"/>
    </location>
</feature>
<dbReference type="Gene3D" id="3.40.50.300">
    <property type="entry name" value="P-loop containing nucleotide triphosphate hydrolases"/>
    <property type="match status" value="1"/>
</dbReference>
<feature type="compositionally biased region" description="Low complexity" evidence="6">
    <location>
        <begin position="155"/>
        <end position="164"/>
    </location>
</feature>
<feature type="compositionally biased region" description="Basic and acidic residues" evidence="6">
    <location>
        <begin position="1"/>
        <end position="10"/>
    </location>
</feature>
<feature type="transmembrane region" description="Helical" evidence="7">
    <location>
        <begin position="1835"/>
        <end position="1851"/>
    </location>
</feature>
<feature type="region of interest" description="Disordered" evidence="6">
    <location>
        <begin position="183"/>
        <end position="202"/>
    </location>
</feature>
<name>A0ABP0GVI7_CLALP</name>
<keyword evidence="2" id="KW-0378">Hydrolase</keyword>